<evidence type="ECO:0000259" key="6">
    <source>
        <dbReference type="Pfam" id="PF16889"/>
    </source>
</evidence>
<dbReference type="EMBL" id="PDOC01000006">
    <property type="protein sequence ID" value="PIL44770.1"/>
    <property type="molecule type" value="Genomic_DNA"/>
</dbReference>
<evidence type="ECO:0000313" key="7">
    <source>
        <dbReference type="EMBL" id="PIL44770.1"/>
    </source>
</evidence>
<dbReference type="Gene3D" id="2.70.98.70">
    <property type="match status" value="1"/>
</dbReference>
<reference evidence="7 8" key="1">
    <citation type="submission" date="2017-10" db="EMBL/GenBank/DDBJ databases">
        <title>Massilia psychrophilum sp. nov., a novel purple-pigmented bacterium isolated from Tianshan glacier, Xinjiang Municipality, China.</title>
        <authorList>
            <person name="Wang H."/>
        </authorList>
    </citation>
    <scope>NUCLEOTIDE SEQUENCE [LARGE SCALE GENOMIC DNA]</scope>
    <source>
        <strain evidence="7 8">JCM 30074</strain>
    </source>
</reference>
<evidence type="ECO:0000256" key="4">
    <source>
        <dbReference type="ARBA" id="ARBA00023239"/>
    </source>
</evidence>
<comment type="caution">
    <text evidence="7">The sequence shown here is derived from an EMBL/GenBank/DDBJ whole genome shotgun (WGS) entry which is preliminary data.</text>
</comment>
<evidence type="ECO:0000256" key="1">
    <source>
        <dbReference type="ARBA" id="ARBA00004418"/>
    </source>
</evidence>
<dbReference type="InterPro" id="IPR031680">
    <property type="entry name" value="Hepar_II_III_N"/>
</dbReference>
<dbReference type="Pfam" id="PF16889">
    <property type="entry name" value="Hepar_II_III_N"/>
    <property type="match status" value="1"/>
</dbReference>
<feature type="domain" description="Heparinase II/III-like C-terminal" evidence="5">
    <location>
        <begin position="391"/>
        <end position="617"/>
    </location>
</feature>
<dbReference type="GO" id="GO:0042597">
    <property type="term" value="C:periplasmic space"/>
    <property type="evidence" value="ECO:0007669"/>
    <property type="project" value="UniProtKB-SubCell"/>
</dbReference>
<accession>A0A2G8TFF6</accession>
<dbReference type="Proteomes" id="UP000230390">
    <property type="component" value="Unassembled WGS sequence"/>
</dbReference>
<dbReference type="PANTHER" id="PTHR39210:SF1">
    <property type="entry name" value="HEPARIN-SULFATE LYASE"/>
    <property type="match status" value="1"/>
</dbReference>
<sequence>MTPARALWMVNRLRCMQPAELGYRLRQAGVAMLEKRGLLGTAREDLAATPAKLARRAAPPLAPGEADALLRAADRICAGHVVLFAAREYDVGANPEWNRDPATGVLAPARFSGDIAVTDRALVGDIKHLWELNRHLHLARLAQAALLADDPVYLRTLAAQLRGWLDQCPPLVGPNWTSSLELGIRLINWSLVWRLLGGDASALFAGAEGQRLRADWLHSIHAHCACIERHLSRHSSANNHLIGELAGLLVGAVTWPCWPASRRWREVAIAELETEAQRQFSPDGVNREQAFAYHVFSAEFLFVAALCGPTFSGAYWRVLERALCFLRSVRDAGGHVPMVGDADDGIVLRLGADGEDRAAQLLALGDAASDSAGARWLLHAFGAARPDLGARRSWAFPDGGYLLFGSRFGQAREILGMVDCGPLGYLGIAAHGHSDALALTLSVGAEPCLVDPGTYSYWQEPKWRDYFRGTCAHNTMRVDGVDQSVSGGRFMWTRKAAARIDKMPQSPGQFEFSGSHDGYRRLRDPVRHARHVQFDAAAATLLVRDELVARKPHRIEQFWHFAPGIDVALVAGGVRARGKSFELHLQASGSNLVLELVRGCENPPLGWYSRSYESREPCDVLKITTQSDGVPVVCRITIMFF</sequence>
<organism evidence="7 8">
    <name type="scientific">Massilia eurypsychrophila</name>
    <dbReference type="NCBI Taxonomy" id="1485217"/>
    <lineage>
        <taxon>Bacteria</taxon>
        <taxon>Pseudomonadati</taxon>
        <taxon>Pseudomonadota</taxon>
        <taxon>Betaproteobacteria</taxon>
        <taxon>Burkholderiales</taxon>
        <taxon>Oxalobacteraceae</taxon>
        <taxon>Telluria group</taxon>
        <taxon>Massilia</taxon>
    </lineage>
</organism>
<evidence type="ECO:0000256" key="3">
    <source>
        <dbReference type="ARBA" id="ARBA00022764"/>
    </source>
</evidence>
<keyword evidence="3" id="KW-0574">Periplasm</keyword>
<evidence type="ECO:0000259" key="5">
    <source>
        <dbReference type="Pfam" id="PF07940"/>
    </source>
</evidence>
<proteinExistence type="predicted"/>
<dbReference type="Gene3D" id="1.50.10.100">
    <property type="entry name" value="Chondroitin AC/alginate lyase"/>
    <property type="match status" value="1"/>
</dbReference>
<dbReference type="Pfam" id="PF07940">
    <property type="entry name" value="Hepar_II_III_C"/>
    <property type="match status" value="1"/>
</dbReference>
<dbReference type="GO" id="GO:0016829">
    <property type="term" value="F:lyase activity"/>
    <property type="evidence" value="ECO:0007669"/>
    <property type="project" value="UniProtKB-KW"/>
</dbReference>
<dbReference type="InterPro" id="IPR012480">
    <property type="entry name" value="Hepar_II_III_C"/>
</dbReference>
<dbReference type="RefSeq" id="WP_099788829.1">
    <property type="nucleotide sequence ID" value="NZ_JBHLYV010000004.1"/>
</dbReference>
<protein>
    <submittedName>
        <fullName evidence="7">Uncharacterized protein</fullName>
    </submittedName>
</protein>
<dbReference type="AlphaFoldDB" id="A0A2G8TFF6"/>
<keyword evidence="4" id="KW-0456">Lyase</keyword>
<feature type="domain" description="Heparin-sulfate lyase N-terminal" evidence="6">
    <location>
        <begin position="89"/>
        <end position="300"/>
    </location>
</feature>
<evidence type="ECO:0000256" key="2">
    <source>
        <dbReference type="ARBA" id="ARBA00022729"/>
    </source>
</evidence>
<dbReference type="PANTHER" id="PTHR39210">
    <property type="entry name" value="HEPARIN-SULFATE LYASE"/>
    <property type="match status" value="1"/>
</dbReference>
<dbReference type="SUPFAM" id="SSF48230">
    <property type="entry name" value="Chondroitin AC/alginate lyase"/>
    <property type="match status" value="1"/>
</dbReference>
<keyword evidence="2" id="KW-0732">Signal</keyword>
<dbReference type="InterPro" id="IPR008929">
    <property type="entry name" value="Chondroitin_lyas"/>
</dbReference>
<keyword evidence="8" id="KW-1185">Reference proteome</keyword>
<gene>
    <name evidence="7" type="ORF">CR105_12725</name>
</gene>
<comment type="subcellular location">
    <subcellularLocation>
        <location evidence="1">Periplasm</location>
    </subcellularLocation>
</comment>
<dbReference type="OrthoDB" id="9763014at2"/>
<evidence type="ECO:0000313" key="8">
    <source>
        <dbReference type="Proteomes" id="UP000230390"/>
    </source>
</evidence>
<name>A0A2G8TFF6_9BURK</name>